<feature type="domain" description="Dynein regulatory complex protein 1/2 N-terminal" evidence="4">
    <location>
        <begin position="103"/>
        <end position="201"/>
    </location>
</feature>
<dbReference type="Pfam" id="PF14772">
    <property type="entry name" value="NYD-SP28"/>
    <property type="match status" value="1"/>
</dbReference>
<accession>A0A1A9ZRD4</accession>
<sequence length="657" mass="77858">MDTECPIEHVEEAQKDVSIDSLYTDFFPYNISKDPKSYDHAFDKRSHLLREQLEAKLQEPVVEGTAKSGKSGIELQLEKSDARLEDLLSFGNELVNNIKIYNEKQEVIQNQSKTARLGDLQEALNQEAEESLKNFNKISDKWGMIMQHKEPMVVNEQLERQKEAIFQLFSSKDEMIERCQKELKRVNEKYLADQAKQSADIYFLIERIDNQIELMKRAYKENIFELQNTIDNEREKFQNESNQKWSDLYFALTVKEQEKQETVKEKQQFYANKLENIIAKQEEITRTTKVRLEKDAEIMELEIRKTRANVLLNSEKIDYNYQVLQKRNEENVIINNQQKRRVAKLNENIVAMKRRLIQLKRNNKQIMNHLSDDIHKLHGNINDMHSKAENFRRANVKKLMIKRLNRESGFFLSLGARPAKSDKDIRKKKMNYYHLHDILKKISDRAGFLVESKLFEILKPYTDEDKCLVRIENIFAALRITDISVVESLVKYFEPFSYCPNCSKGISMESLKAMYAFKSMNHQDEEKENFETNHEQNLEAAKKCSNHYLVTEPALVLTALNEFTTDQVNKRGKPRENPACEDVDSELNLLRWSKEEIENYWHQFDYYLAKDKQNVWKTIEHGLNHYLEVLKKREQIDRECMFLEKQNLELKHLLQKL</sequence>
<evidence type="ECO:0000259" key="4">
    <source>
        <dbReference type="Pfam" id="PF14772"/>
    </source>
</evidence>
<evidence type="ECO:0000259" key="5">
    <source>
        <dbReference type="Pfam" id="PF14775"/>
    </source>
</evidence>
<dbReference type="Pfam" id="PF14775">
    <property type="entry name" value="NYD-SP28_assoc"/>
    <property type="match status" value="1"/>
</dbReference>
<protein>
    <recommendedName>
        <fullName evidence="8">Dynein regulatory complex protein 1 C-terminal domain-containing protein</fullName>
    </recommendedName>
</protein>
<evidence type="ECO:0000256" key="1">
    <source>
        <dbReference type="ARBA" id="ARBA00009688"/>
    </source>
</evidence>
<evidence type="ECO:0000256" key="2">
    <source>
        <dbReference type="ARBA" id="ARBA00023054"/>
    </source>
</evidence>
<dbReference type="InterPro" id="IPR039505">
    <property type="entry name" value="DRC1/2_N"/>
</dbReference>
<feature type="coiled-coil region" evidence="3">
    <location>
        <begin position="176"/>
        <end position="243"/>
    </location>
</feature>
<evidence type="ECO:0000256" key="3">
    <source>
        <dbReference type="SAM" id="Coils"/>
    </source>
</evidence>
<comment type="similarity">
    <text evidence="1">Belongs to the DRC1 family.</text>
</comment>
<dbReference type="STRING" id="7398.A0A1A9ZRD4"/>
<dbReference type="VEuPathDB" id="VectorBase:GPAI022600"/>
<dbReference type="AlphaFoldDB" id="A0A1A9ZRD4"/>
<dbReference type="GO" id="GO:0003352">
    <property type="term" value="P:regulation of cilium movement"/>
    <property type="evidence" value="ECO:0007669"/>
    <property type="project" value="TreeGrafter"/>
</dbReference>
<evidence type="ECO:0008006" key="8">
    <source>
        <dbReference type="Google" id="ProtNLM"/>
    </source>
</evidence>
<organism evidence="6 7">
    <name type="scientific">Glossina pallidipes</name>
    <name type="common">Tsetse fly</name>
    <dbReference type="NCBI Taxonomy" id="7398"/>
    <lineage>
        <taxon>Eukaryota</taxon>
        <taxon>Metazoa</taxon>
        <taxon>Ecdysozoa</taxon>
        <taxon>Arthropoda</taxon>
        <taxon>Hexapoda</taxon>
        <taxon>Insecta</taxon>
        <taxon>Pterygota</taxon>
        <taxon>Neoptera</taxon>
        <taxon>Endopterygota</taxon>
        <taxon>Diptera</taxon>
        <taxon>Brachycera</taxon>
        <taxon>Muscomorpha</taxon>
        <taxon>Hippoboscoidea</taxon>
        <taxon>Glossinidae</taxon>
        <taxon>Glossina</taxon>
    </lineage>
</organism>
<dbReference type="InterPro" id="IPR039750">
    <property type="entry name" value="DRC1/DRC2"/>
</dbReference>
<feature type="coiled-coil region" evidence="3">
    <location>
        <begin position="335"/>
        <end position="369"/>
    </location>
</feature>
<evidence type="ECO:0000313" key="7">
    <source>
        <dbReference type="Proteomes" id="UP000092445"/>
    </source>
</evidence>
<keyword evidence="2 3" id="KW-0175">Coiled coil</keyword>
<dbReference type="PANTHER" id="PTHR21625">
    <property type="entry name" value="NYD-SP28 PROTEIN"/>
    <property type="match status" value="1"/>
</dbReference>
<dbReference type="PANTHER" id="PTHR21625:SF1">
    <property type="entry name" value="DYNEIN REGULATORY COMPLEX PROTEIN 1"/>
    <property type="match status" value="1"/>
</dbReference>
<dbReference type="Proteomes" id="UP000092445">
    <property type="component" value="Unassembled WGS sequence"/>
</dbReference>
<keyword evidence="7" id="KW-1185">Reference proteome</keyword>
<dbReference type="GO" id="GO:0070286">
    <property type="term" value="P:axonemal dynein complex assembly"/>
    <property type="evidence" value="ECO:0007669"/>
    <property type="project" value="InterPro"/>
</dbReference>
<dbReference type="GO" id="GO:0005858">
    <property type="term" value="C:axonemal dynein complex"/>
    <property type="evidence" value="ECO:0007669"/>
    <property type="project" value="InterPro"/>
</dbReference>
<feature type="domain" description="Dynein regulatory complex protein 1 C-terminal" evidence="5">
    <location>
        <begin position="600"/>
        <end position="656"/>
    </location>
</feature>
<dbReference type="GO" id="GO:0060285">
    <property type="term" value="P:cilium-dependent cell motility"/>
    <property type="evidence" value="ECO:0007669"/>
    <property type="project" value="TreeGrafter"/>
</dbReference>
<dbReference type="InterPro" id="IPR029440">
    <property type="entry name" value="DRC1_C"/>
</dbReference>
<reference evidence="7" key="1">
    <citation type="submission" date="2014-03" db="EMBL/GenBank/DDBJ databases">
        <authorList>
            <person name="Aksoy S."/>
            <person name="Warren W."/>
            <person name="Wilson R.K."/>
        </authorList>
    </citation>
    <scope>NUCLEOTIDE SEQUENCE [LARGE SCALE GENOMIC DNA]</scope>
    <source>
        <strain evidence="7">IAEA</strain>
    </source>
</reference>
<name>A0A1A9ZRD4_GLOPL</name>
<evidence type="ECO:0000313" key="6">
    <source>
        <dbReference type="EnsemblMetazoa" id="GPAI022600-PA"/>
    </source>
</evidence>
<proteinExistence type="inferred from homology"/>
<reference evidence="6" key="2">
    <citation type="submission" date="2020-05" db="UniProtKB">
        <authorList>
            <consortium name="EnsemblMetazoa"/>
        </authorList>
    </citation>
    <scope>IDENTIFICATION</scope>
    <source>
        <strain evidence="6">IAEA</strain>
    </source>
</reference>
<dbReference type="EnsemblMetazoa" id="GPAI022600-RA">
    <property type="protein sequence ID" value="GPAI022600-PA"/>
    <property type="gene ID" value="GPAI022600"/>
</dbReference>